<keyword evidence="1 4" id="KW-0808">Transferase</keyword>
<keyword evidence="5" id="KW-1185">Reference proteome</keyword>
<dbReference type="RefSeq" id="WP_165112028.1">
    <property type="nucleotide sequence ID" value="NZ_JAALAA010000013.1"/>
</dbReference>
<sequence>MPAPLQLPSGCSERPLTLADADAVTRVMAANELATTGEVHIEEADIVAEWQRPSFDVGPATVGVFAPTGELVGYAECSGGARSDAAVHPDHWDRGIGTALAGWIGARAAELGEPVIGMPVPQGSPGDRLLESLGWFTRWESWVLALPEDSVIPVRELPEAYAVRAATPQDHEQVWNVIEDAFLEWSEREREPYTDWLATVIERPGAEPWNIRVVTGPEGDVVAAAVLVMTEDGREGFVSKLATRKDQRNRGLAQALLADAFGAARAHGATRATLSTDSRTGALDLYLRVGMQVESTWVHRATRPRSRP</sequence>
<dbReference type="Proteomes" id="UP000483261">
    <property type="component" value="Unassembled WGS sequence"/>
</dbReference>
<dbReference type="InterPro" id="IPR000182">
    <property type="entry name" value="GNAT_dom"/>
</dbReference>
<dbReference type="GO" id="GO:0016747">
    <property type="term" value="F:acyltransferase activity, transferring groups other than amino-acyl groups"/>
    <property type="evidence" value="ECO:0007669"/>
    <property type="project" value="InterPro"/>
</dbReference>
<feature type="domain" description="N-acetyltransferase" evidence="3">
    <location>
        <begin position="161"/>
        <end position="308"/>
    </location>
</feature>
<evidence type="ECO:0000313" key="5">
    <source>
        <dbReference type="Proteomes" id="UP000483261"/>
    </source>
</evidence>
<dbReference type="Pfam" id="PF00583">
    <property type="entry name" value="Acetyltransf_1"/>
    <property type="match status" value="1"/>
</dbReference>
<dbReference type="InterPro" id="IPR016181">
    <property type="entry name" value="Acyl_CoA_acyltransferase"/>
</dbReference>
<evidence type="ECO:0000256" key="1">
    <source>
        <dbReference type="ARBA" id="ARBA00022679"/>
    </source>
</evidence>
<reference evidence="4 5" key="1">
    <citation type="submission" date="2020-02" db="EMBL/GenBank/DDBJ databases">
        <title>Whole-genome analyses of novel actinobacteria.</title>
        <authorList>
            <person name="Sahin N."/>
        </authorList>
    </citation>
    <scope>NUCLEOTIDE SEQUENCE [LARGE SCALE GENOMIC DNA]</scope>
    <source>
        <strain evidence="4 5">KC13</strain>
    </source>
</reference>
<dbReference type="SUPFAM" id="SSF55729">
    <property type="entry name" value="Acyl-CoA N-acyltransferases (Nat)"/>
    <property type="match status" value="2"/>
</dbReference>
<dbReference type="Gene3D" id="3.40.630.30">
    <property type="match status" value="1"/>
</dbReference>
<dbReference type="EMBL" id="JAALAA010000013">
    <property type="protein sequence ID" value="NGN94316.1"/>
    <property type="molecule type" value="Genomic_DNA"/>
</dbReference>
<name>A0A6M1R2V5_9ACTN</name>
<accession>A0A6M1R2V5</accession>
<gene>
    <name evidence="4" type="ORF">G5C66_16415</name>
</gene>
<comment type="caution">
    <text evidence="4">The sequence shown here is derived from an EMBL/GenBank/DDBJ whole genome shotgun (WGS) entry which is preliminary data.</text>
</comment>
<keyword evidence="2" id="KW-0012">Acyltransferase</keyword>
<dbReference type="PANTHER" id="PTHR43877">
    <property type="entry name" value="AMINOALKYLPHOSPHONATE N-ACETYLTRANSFERASE-RELATED-RELATED"/>
    <property type="match status" value="1"/>
</dbReference>
<evidence type="ECO:0000313" key="4">
    <source>
        <dbReference type="EMBL" id="NGN94316.1"/>
    </source>
</evidence>
<dbReference type="PANTHER" id="PTHR43877:SF2">
    <property type="entry name" value="AMINOALKYLPHOSPHONATE N-ACETYLTRANSFERASE-RELATED"/>
    <property type="match status" value="1"/>
</dbReference>
<evidence type="ECO:0000256" key="2">
    <source>
        <dbReference type="ARBA" id="ARBA00023315"/>
    </source>
</evidence>
<dbReference type="AlphaFoldDB" id="A0A6M1R2V5"/>
<proteinExistence type="predicted"/>
<protein>
    <submittedName>
        <fullName evidence="4">GNAT family N-acetyltransferase</fullName>
    </submittedName>
</protein>
<dbReference type="InterPro" id="IPR050832">
    <property type="entry name" value="Bact_Acetyltransf"/>
</dbReference>
<dbReference type="CDD" id="cd04301">
    <property type="entry name" value="NAT_SF"/>
    <property type="match status" value="2"/>
</dbReference>
<organism evidence="4 5">
    <name type="scientific">Nocardioides turkmenicus</name>
    <dbReference type="NCBI Taxonomy" id="2711220"/>
    <lineage>
        <taxon>Bacteria</taxon>
        <taxon>Bacillati</taxon>
        <taxon>Actinomycetota</taxon>
        <taxon>Actinomycetes</taxon>
        <taxon>Propionibacteriales</taxon>
        <taxon>Nocardioidaceae</taxon>
        <taxon>Nocardioides</taxon>
    </lineage>
</organism>
<dbReference type="PROSITE" id="PS51186">
    <property type="entry name" value="GNAT"/>
    <property type="match status" value="2"/>
</dbReference>
<feature type="domain" description="N-acetyltransferase" evidence="3">
    <location>
        <begin position="23"/>
        <end position="158"/>
    </location>
</feature>
<evidence type="ECO:0000259" key="3">
    <source>
        <dbReference type="PROSITE" id="PS51186"/>
    </source>
</evidence>